<sequence length="317" mass="37859">MLAAKSTKTSLLDLSIDEIRQIAWLYMNVNSFQKDMNNTDFLRRAYLADKELLVKFLTDDDMIRCLSLGTINFILEMLEDSLSELFDDDKISRYIVLEHQLPIEFLERYATILPLYHAEHQLSITPEFYSKYHSLFDVEAFWGHFASNHTSDFNTWATYNDGELVDKVFNNSVTRYFTKAKLIEHNITVPNFYDNVVNEQRVMAGEPCSDGQRSYAIWLRKYRRTYNDQTGYPTWGQLLELFEKHPRMNHDGYIDWLFNRVVRDEFDEDDEHITLEIDVQQVDEDEYEYEYGEKERDDEDESYEDEEESCEDEMLHD</sequence>
<evidence type="ECO:0000313" key="3">
    <source>
        <dbReference type="Proteomes" id="UP000241364"/>
    </source>
</evidence>
<protein>
    <submittedName>
        <fullName evidence="2">Uncharacterized protein</fullName>
    </submittedName>
</protein>
<name>A0A2C9CZR2_9CAUD</name>
<dbReference type="EMBL" id="LT960552">
    <property type="protein sequence ID" value="SOK59320.1"/>
    <property type="molecule type" value="Genomic_DNA"/>
</dbReference>
<organism evidence="2 3">
    <name type="scientific">Yersinia phage fHe-Yen9-03</name>
    <dbReference type="NCBI Taxonomy" id="2052743"/>
    <lineage>
        <taxon>Viruses</taxon>
        <taxon>Duplodnaviria</taxon>
        <taxon>Heunggongvirae</taxon>
        <taxon>Uroviricota</taxon>
        <taxon>Caudoviricetes</taxon>
        <taxon>Eneladusvirus</taxon>
        <taxon>Eneladusvirus Yen904</taxon>
    </lineage>
</organism>
<reference evidence="3" key="1">
    <citation type="submission" date="2017-10" db="EMBL/GenBank/DDBJ databases">
        <authorList>
            <person name="Skurnik M."/>
        </authorList>
    </citation>
    <scope>NUCLEOTIDE SEQUENCE [LARGE SCALE GENOMIC DNA]</scope>
    <source>
        <strain evidence="3">fHe-Yen9-03</strain>
    </source>
</reference>
<accession>A0A2C9CZR2</accession>
<feature type="region of interest" description="Disordered" evidence="1">
    <location>
        <begin position="284"/>
        <end position="317"/>
    </location>
</feature>
<evidence type="ECO:0000256" key="1">
    <source>
        <dbReference type="SAM" id="MobiDB-lite"/>
    </source>
</evidence>
<evidence type="ECO:0000313" key="2">
    <source>
        <dbReference type="EMBL" id="SOK59320.1"/>
    </source>
</evidence>
<dbReference type="Proteomes" id="UP000241364">
    <property type="component" value="Chromosome i"/>
</dbReference>
<proteinExistence type="predicted"/>
<gene>
    <name evidence="2" type="primary">g512</name>
</gene>